<dbReference type="SUPFAM" id="SSF53850">
    <property type="entry name" value="Periplasmic binding protein-like II"/>
    <property type="match status" value="1"/>
</dbReference>
<gene>
    <name evidence="1" type="primary">ORF22914</name>
</gene>
<proteinExistence type="predicted"/>
<dbReference type="EMBL" id="HACG01007613">
    <property type="protein sequence ID" value="CEK54478.1"/>
    <property type="molecule type" value="Transcribed_RNA"/>
</dbReference>
<protein>
    <submittedName>
        <fullName evidence="1">Uncharacterized protein</fullName>
    </submittedName>
</protein>
<reference evidence="1" key="1">
    <citation type="submission" date="2014-12" db="EMBL/GenBank/DDBJ databases">
        <title>Insight into the proteome of Arion vulgaris.</title>
        <authorList>
            <person name="Aradska J."/>
            <person name="Bulat T."/>
            <person name="Smidak R."/>
            <person name="Sarate P."/>
            <person name="Gangsoo J."/>
            <person name="Sialana F."/>
            <person name="Bilban M."/>
            <person name="Lubec G."/>
        </authorList>
    </citation>
    <scope>NUCLEOTIDE SEQUENCE</scope>
    <source>
        <tissue evidence="1">Skin</tissue>
    </source>
</reference>
<dbReference type="InterPro" id="IPR015683">
    <property type="entry name" value="Ionotropic_Glu_rcpt"/>
</dbReference>
<evidence type="ECO:0000313" key="1">
    <source>
        <dbReference type="EMBL" id="CEK54478.1"/>
    </source>
</evidence>
<feature type="non-terminal residue" evidence="1">
    <location>
        <position position="1"/>
    </location>
</feature>
<name>A0A0B6YE72_9EUPU</name>
<sequence length="77" mass="8726">YMKNEAQTDVKDAIRNLKDGKIEAFIYDSTTLEYEVGKDDGCKLKAVGKRIAETGYGVAFPKRSQWVKQVDRALLQL</sequence>
<dbReference type="PANTHER" id="PTHR18966">
    <property type="entry name" value="IONOTROPIC GLUTAMATE RECEPTOR"/>
    <property type="match status" value="1"/>
</dbReference>
<accession>A0A0B6YE72</accession>
<dbReference type="Gene3D" id="3.40.190.10">
    <property type="entry name" value="Periplasmic binding protein-like II"/>
    <property type="match status" value="1"/>
</dbReference>
<dbReference type="AlphaFoldDB" id="A0A0B6YE72"/>
<organism evidence="1">
    <name type="scientific">Arion vulgaris</name>
    <dbReference type="NCBI Taxonomy" id="1028688"/>
    <lineage>
        <taxon>Eukaryota</taxon>
        <taxon>Metazoa</taxon>
        <taxon>Spiralia</taxon>
        <taxon>Lophotrochozoa</taxon>
        <taxon>Mollusca</taxon>
        <taxon>Gastropoda</taxon>
        <taxon>Heterobranchia</taxon>
        <taxon>Euthyneura</taxon>
        <taxon>Panpulmonata</taxon>
        <taxon>Eupulmonata</taxon>
        <taxon>Stylommatophora</taxon>
        <taxon>Helicina</taxon>
        <taxon>Arionoidea</taxon>
        <taxon>Arionidae</taxon>
        <taxon>Arion</taxon>
    </lineage>
</organism>
<feature type="non-terminal residue" evidence="1">
    <location>
        <position position="77"/>
    </location>
</feature>